<dbReference type="AlphaFoldDB" id="A0A6J4TDK9"/>
<gene>
    <name evidence="2" type="ORF">AVDCRST_MAG23-198</name>
</gene>
<organism evidence="2">
    <name type="scientific">uncultured Sphingosinicella sp</name>
    <dbReference type="NCBI Taxonomy" id="478748"/>
    <lineage>
        <taxon>Bacteria</taxon>
        <taxon>Pseudomonadati</taxon>
        <taxon>Pseudomonadota</taxon>
        <taxon>Alphaproteobacteria</taxon>
        <taxon>Sphingomonadales</taxon>
        <taxon>Sphingosinicellaceae</taxon>
        <taxon>Sphingosinicella</taxon>
        <taxon>environmental samples</taxon>
    </lineage>
</organism>
<feature type="compositionally biased region" description="Basic residues" evidence="1">
    <location>
        <begin position="53"/>
        <end position="68"/>
    </location>
</feature>
<evidence type="ECO:0000313" key="2">
    <source>
        <dbReference type="EMBL" id="CAA9521010.1"/>
    </source>
</evidence>
<evidence type="ECO:0000256" key="1">
    <source>
        <dbReference type="SAM" id="MobiDB-lite"/>
    </source>
</evidence>
<feature type="compositionally biased region" description="Basic residues" evidence="1">
    <location>
        <begin position="1"/>
        <end position="12"/>
    </location>
</feature>
<feature type="non-terminal residue" evidence="2">
    <location>
        <position position="68"/>
    </location>
</feature>
<accession>A0A6J4TDK9</accession>
<sequence length="68" mass="7569">ANPPHYRHRARRGRDALRAGQGCDRHGAGQGRHWHAQSGSDEETRHVPGAGHHVGRALARRGGRQRRL</sequence>
<name>A0A6J4TDK9_9SPHN</name>
<feature type="non-terminal residue" evidence="2">
    <location>
        <position position="1"/>
    </location>
</feature>
<proteinExistence type="predicted"/>
<feature type="region of interest" description="Disordered" evidence="1">
    <location>
        <begin position="1"/>
        <end position="68"/>
    </location>
</feature>
<reference evidence="2" key="1">
    <citation type="submission" date="2020-02" db="EMBL/GenBank/DDBJ databases">
        <authorList>
            <person name="Meier V. D."/>
        </authorList>
    </citation>
    <scope>NUCLEOTIDE SEQUENCE</scope>
    <source>
        <strain evidence="2">AVDCRST_MAG23</strain>
    </source>
</reference>
<protein>
    <submittedName>
        <fullName evidence="2">Uncharacterized protein</fullName>
    </submittedName>
</protein>
<dbReference type="EMBL" id="CADCWD010000011">
    <property type="protein sequence ID" value="CAA9521010.1"/>
    <property type="molecule type" value="Genomic_DNA"/>
</dbReference>
<feature type="compositionally biased region" description="Basic and acidic residues" evidence="1">
    <location>
        <begin position="13"/>
        <end position="27"/>
    </location>
</feature>